<keyword evidence="3" id="KW-1185">Reference proteome</keyword>
<feature type="compositionally biased region" description="Basic and acidic residues" evidence="1">
    <location>
        <begin position="76"/>
        <end position="88"/>
    </location>
</feature>
<accession>A0A0C9VYL8</accession>
<dbReference type="Proteomes" id="UP000054279">
    <property type="component" value="Unassembled WGS sequence"/>
</dbReference>
<feature type="region of interest" description="Disordered" evidence="1">
    <location>
        <begin position="33"/>
        <end position="98"/>
    </location>
</feature>
<protein>
    <submittedName>
        <fullName evidence="2">Uncharacterized protein</fullName>
    </submittedName>
</protein>
<reference evidence="2 3" key="1">
    <citation type="submission" date="2014-06" db="EMBL/GenBank/DDBJ databases">
        <title>Evolutionary Origins and Diversification of the Mycorrhizal Mutualists.</title>
        <authorList>
            <consortium name="DOE Joint Genome Institute"/>
            <consortium name="Mycorrhizal Genomics Consortium"/>
            <person name="Kohler A."/>
            <person name="Kuo A."/>
            <person name="Nagy L.G."/>
            <person name="Floudas D."/>
            <person name="Copeland A."/>
            <person name="Barry K.W."/>
            <person name="Cichocki N."/>
            <person name="Veneault-Fourrey C."/>
            <person name="LaButti K."/>
            <person name="Lindquist E.A."/>
            <person name="Lipzen A."/>
            <person name="Lundell T."/>
            <person name="Morin E."/>
            <person name="Murat C."/>
            <person name="Riley R."/>
            <person name="Ohm R."/>
            <person name="Sun H."/>
            <person name="Tunlid A."/>
            <person name="Henrissat B."/>
            <person name="Grigoriev I.V."/>
            <person name="Hibbett D.S."/>
            <person name="Martin F."/>
        </authorList>
    </citation>
    <scope>NUCLEOTIDE SEQUENCE [LARGE SCALE GENOMIC DNA]</scope>
    <source>
        <strain evidence="2 3">SS14</strain>
    </source>
</reference>
<evidence type="ECO:0000256" key="1">
    <source>
        <dbReference type="SAM" id="MobiDB-lite"/>
    </source>
</evidence>
<evidence type="ECO:0000313" key="3">
    <source>
        <dbReference type="Proteomes" id="UP000054279"/>
    </source>
</evidence>
<dbReference type="HOGENOM" id="CLU_2074633_0_0_1"/>
<feature type="compositionally biased region" description="Polar residues" evidence="1">
    <location>
        <begin position="44"/>
        <end position="60"/>
    </location>
</feature>
<sequence length="118" mass="13200">MVETPESPAASHVTSGSDIEVISIRTCKRVTVDSEDEIEEVPRPSTSEQPLQKRQKTTAVSKGRFTHSHQTQTVRTEGKKTRQFEKTKLKNKRDKTPLKRRVALALPSSEKGSLKSSI</sequence>
<dbReference type="AlphaFoldDB" id="A0A0C9VYL8"/>
<dbReference type="EMBL" id="KN837122">
    <property type="protein sequence ID" value="KIJ43566.1"/>
    <property type="molecule type" value="Genomic_DNA"/>
</dbReference>
<gene>
    <name evidence="2" type="ORF">M422DRAFT_253145</name>
</gene>
<feature type="compositionally biased region" description="Basic residues" evidence="1">
    <location>
        <begin position="89"/>
        <end position="98"/>
    </location>
</feature>
<name>A0A0C9VYL8_SPHS4</name>
<organism evidence="2 3">
    <name type="scientific">Sphaerobolus stellatus (strain SS14)</name>
    <dbReference type="NCBI Taxonomy" id="990650"/>
    <lineage>
        <taxon>Eukaryota</taxon>
        <taxon>Fungi</taxon>
        <taxon>Dikarya</taxon>
        <taxon>Basidiomycota</taxon>
        <taxon>Agaricomycotina</taxon>
        <taxon>Agaricomycetes</taxon>
        <taxon>Phallomycetidae</taxon>
        <taxon>Geastrales</taxon>
        <taxon>Sphaerobolaceae</taxon>
        <taxon>Sphaerobolus</taxon>
    </lineage>
</organism>
<proteinExistence type="predicted"/>
<evidence type="ECO:0000313" key="2">
    <source>
        <dbReference type="EMBL" id="KIJ43566.1"/>
    </source>
</evidence>